<name>A0A511RL82_9DEIN</name>
<feature type="transmembrane region" description="Helical" evidence="1">
    <location>
        <begin position="43"/>
        <end position="61"/>
    </location>
</feature>
<feature type="transmembrane region" description="Helical" evidence="1">
    <location>
        <begin position="153"/>
        <end position="171"/>
    </location>
</feature>
<gene>
    <name evidence="2" type="ORF">ODE01S_18570</name>
</gene>
<evidence type="ECO:0000256" key="1">
    <source>
        <dbReference type="SAM" id="Phobius"/>
    </source>
</evidence>
<accession>A0A511RL82</accession>
<dbReference type="AlphaFoldDB" id="A0A511RL82"/>
<protein>
    <submittedName>
        <fullName evidence="2">Uncharacterized protein</fullName>
    </submittedName>
</protein>
<organism evidence="2 3">
    <name type="scientific">Oceanithermus desulfurans NBRC 100063</name>
    <dbReference type="NCBI Taxonomy" id="1227550"/>
    <lineage>
        <taxon>Bacteria</taxon>
        <taxon>Thermotogati</taxon>
        <taxon>Deinococcota</taxon>
        <taxon>Deinococci</taxon>
        <taxon>Thermales</taxon>
        <taxon>Thermaceae</taxon>
        <taxon>Oceanithermus</taxon>
    </lineage>
</organism>
<evidence type="ECO:0000313" key="3">
    <source>
        <dbReference type="Proteomes" id="UP000321827"/>
    </source>
</evidence>
<feature type="transmembrane region" description="Helical" evidence="1">
    <location>
        <begin position="68"/>
        <end position="90"/>
    </location>
</feature>
<keyword evidence="1" id="KW-0812">Transmembrane</keyword>
<keyword evidence="1" id="KW-1133">Transmembrane helix</keyword>
<feature type="transmembrane region" description="Helical" evidence="1">
    <location>
        <begin position="217"/>
        <end position="241"/>
    </location>
</feature>
<feature type="transmembrane region" description="Helical" evidence="1">
    <location>
        <begin position="129"/>
        <end position="147"/>
    </location>
</feature>
<proteinExistence type="predicted"/>
<reference evidence="2 3" key="1">
    <citation type="submission" date="2019-07" db="EMBL/GenBank/DDBJ databases">
        <title>Whole genome shotgun sequence of Oceanithermus desulfurans NBRC 100063.</title>
        <authorList>
            <person name="Hosoyama A."/>
            <person name="Uohara A."/>
            <person name="Ohji S."/>
            <person name="Ichikawa N."/>
        </authorList>
    </citation>
    <scope>NUCLEOTIDE SEQUENCE [LARGE SCALE GENOMIC DNA]</scope>
    <source>
        <strain evidence="2 3">NBRC 100063</strain>
    </source>
</reference>
<feature type="transmembrane region" description="Helical" evidence="1">
    <location>
        <begin position="178"/>
        <end position="205"/>
    </location>
</feature>
<comment type="caution">
    <text evidence="2">The sequence shown here is derived from an EMBL/GenBank/DDBJ whole genome shotgun (WGS) entry which is preliminary data.</text>
</comment>
<dbReference type="Proteomes" id="UP000321827">
    <property type="component" value="Unassembled WGS sequence"/>
</dbReference>
<keyword evidence="1" id="KW-0472">Membrane</keyword>
<dbReference type="RefSeq" id="WP_147148143.1">
    <property type="nucleotide sequence ID" value="NZ_BJXN01000013.1"/>
</dbReference>
<feature type="transmembrane region" description="Helical" evidence="1">
    <location>
        <begin position="102"/>
        <end position="122"/>
    </location>
</feature>
<evidence type="ECO:0000313" key="2">
    <source>
        <dbReference type="EMBL" id="GEM90423.1"/>
    </source>
</evidence>
<dbReference type="EMBL" id="BJXN01000013">
    <property type="protein sequence ID" value="GEM90423.1"/>
    <property type="molecule type" value="Genomic_DNA"/>
</dbReference>
<sequence>MENKFTYVLLAALLFLATAATVFYSTGGIAYMYEPNLKLTGTVIRFTLTGLIWVVATWFSLRSMGASISYLLVASVVLIGAVAAAIGTASCYLDACPPMSELLAFTTLGLPLLILLLAPTLSGPTATKLPFGLLLLSLAYAVPLLFVNPLAAALPYAAAYLVVLALSRLAPLDNGGHWLFLLPALSLSLLGGGGVLLAALVAFVWPTGFAQAWNAPLATAWVTLALLGPSLLAMGIGLVMLELRTRGEGS</sequence>